<comment type="caution">
    <text evidence="1">The sequence shown here is derived from an EMBL/GenBank/DDBJ whole genome shotgun (WGS) entry which is preliminary data.</text>
</comment>
<dbReference type="AlphaFoldDB" id="A0A3N4QAP0"/>
<dbReference type="OrthoDB" id="1450804at2"/>
<accession>A0A3N4QAP0</accession>
<sequence>MFAAKFKQAQKNINMPRSVELKNIENEYLAAVKQLIGAGSVLTPDDVIGLSKTLYDEIKVKSISNGKNPHDDMLLFQYGTYDWGDETGEHFSFDITRQFSKRDDMYQLALTLIFEPGPFKGLNSYNSWIIDFGGTDEWIANIRTTRGYRLAQLQIPKTYKVHFTEV</sequence>
<dbReference type="Proteomes" id="UP000278351">
    <property type="component" value="Unassembled WGS sequence"/>
</dbReference>
<name>A0A3N4QAP0_9BACT</name>
<evidence type="ECO:0000313" key="1">
    <source>
        <dbReference type="EMBL" id="RPE13060.1"/>
    </source>
</evidence>
<gene>
    <name evidence="1" type="ORF">EGT74_05870</name>
</gene>
<organism evidence="1 2">
    <name type="scientific">Chitinophaga lutea</name>
    <dbReference type="NCBI Taxonomy" id="2488634"/>
    <lineage>
        <taxon>Bacteria</taxon>
        <taxon>Pseudomonadati</taxon>
        <taxon>Bacteroidota</taxon>
        <taxon>Chitinophagia</taxon>
        <taxon>Chitinophagales</taxon>
        <taxon>Chitinophagaceae</taxon>
        <taxon>Chitinophaga</taxon>
    </lineage>
</organism>
<dbReference type="EMBL" id="RPDH01000001">
    <property type="protein sequence ID" value="RPE13060.1"/>
    <property type="molecule type" value="Genomic_DNA"/>
</dbReference>
<dbReference type="RefSeq" id="WP_123845575.1">
    <property type="nucleotide sequence ID" value="NZ_RPDH01000001.1"/>
</dbReference>
<proteinExistence type="predicted"/>
<evidence type="ECO:0000313" key="2">
    <source>
        <dbReference type="Proteomes" id="UP000278351"/>
    </source>
</evidence>
<protein>
    <submittedName>
        <fullName evidence="1">Uncharacterized protein</fullName>
    </submittedName>
</protein>
<keyword evidence="2" id="KW-1185">Reference proteome</keyword>
<reference evidence="1 2" key="1">
    <citation type="submission" date="2018-11" db="EMBL/GenBank/DDBJ databases">
        <title>Chitinophaga lutea sp.nov., isolate from arsenic contaminated soil.</title>
        <authorList>
            <person name="Zong Y."/>
        </authorList>
    </citation>
    <scope>NUCLEOTIDE SEQUENCE [LARGE SCALE GENOMIC DNA]</scope>
    <source>
        <strain evidence="1 2">ZY74</strain>
    </source>
</reference>